<dbReference type="GeneID" id="25035532"/>
<dbReference type="eggNOG" id="ENOG502SBR7">
    <property type="taxonomic scope" value="Eukaryota"/>
</dbReference>
<sequence>MDPNQSSLLDQCKSFLPQIKEANEELHNLDGRHDLQELSNENNYIEMDLALGVLEEQSAKHQNIEEGASSAEEQDGEVEANPLEHLLDIYHQQIQGSSETDTTLTDFLGEKLSKAAHADLEQNPEESSESDIREVETKTTKKL</sequence>
<dbReference type="EMBL" id="KE546993">
    <property type="protein sequence ID" value="EPY50444.1"/>
    <property type="molecule type" value="Genomic_DNA"/>
</dbReference>
<dbReference type="GO" id="GO:0000492">
    <property type="term" value="P:box C/D snoRNP assembly"/>
    <property type="evidence" value="ECO:0007669"/>
    <property type="project" value="InterPro"/>
</dbReference>
<dbReference type="OMA" id="IDQDEMV"/>
<organism evidence="2 3">
    <name type="scientific">Schizosaccharomyces cryophilus (strain OY26 / ATCC MYA-4695 / CBS 11777 / NBRC 106824 / NRRL Y48691)</name>
    <name type="common">Fission yeast</name>
    <dbReference type="NCBI Taxonomy" id="653667"/>
    <lineage>
        <taxon>Eukaryota</taxon>
        <taxon>Fungi</taxon>
        <taxon>Dikarya</taxon>
        <taxon>Ascomycota</taxon>
        <taxon>Taphrinomycotina</taxon>
        <taxon>Schizosaccharomycetes</taxon>
        <taxon>Schizosaccharomycetales</taxon>
        <taxon>Schizosaccharomycetaceae</taxon>
        <taxon>Schizosaccharomyces</taxon>
    </lineage>
</organism>
<accession>S9VW39</accession>
<feature type="compositionally biased region" description="Basic and acidic residues" evidence="1">
    <location>
        <begin position="130"/>
        <end position="143"/>
    </location>
</feature>
<evidence type="ECO:0000256" key="1">
    <source>
        <dbReference type="SAM" id="MobiDB-lite"/>
    </source>
</evidence>
<dbReference type="OrthoDB" id="1112980at2759"/>
<gene>
    <name evidence="2" type="ORF">SPOG_01201</name>
</gene>
<dbReference type="PANTHER" id="PTHR28674:SF1">
    <property type="entry name" value="NOP PROTEIN CHAPERONE 1"/>
    <property type="match status" value="1"/>
</dbReference>
<reference evidence="2 3" key="1">
    <citation type="journal article" date="2011" name="Science">
        <title>Comparative functional genomics of the fission yeasts.</title>
        <authorList>
            <person name="Rhind N."/>
            <person name="Chen Z."/>
            <person name="Yassour M."/>
            <person name="Thompson D.A."/>
            <person name="Haas B.J."/>
            <person name="Habib N."/>
            <person name="Wapinski I."/>
            <person name="Roy S."/>
            <person name="Lin M.F."/>
            <person name="Heiman D.I."/>
            <person name="Young S.K."/>
            <person name="Furuya K."/>
            <person name="Guo Y."/>
            <person name="Pidoux A."/>
            <person name="Chen H.M."/>
            <person name="Robbertse B."/>
            <person name="Goldberg J.M."/>
            <person name="Aoki K."/>
            <person name="Bayne E.H."/>
            <person name="Berlin A.M."/>
            <person name="Desjardins C.A."/>
            <person name="Dobbs E."/>
            <person name="Dukaj L."/>
            <person name="Fan L."/>
            <person name="FitzGerald M.G."/>
            <person name="French C."/>
            <person name="Gujja S."/>
            <person name="Hansen K."/>
            <person name="Keifenheim D."/>
            <person name="Levin J.Z."/>
            <person name="Mosher R.A."/>
            <person name="Mueller C.A."/>
            <person name="Pfiffner J."/>
            <person name="Priest M."/>
            <person name="Russ C."/>
            <person name="Smialowska A."/>
            <person name="Swoboda P."/>
            <person name="Sykes S.M."/>
            <person name="Vaughn M."/>
            <person name="Vengrova S."/>
            <person name="Yoder R."/>
            <person name="Zeng Q."/>
            <person name="Allshire R."/>
            <person name="Baulcombe D."/>
            <person name="Birren B.W."/>
            <person name="Brown W."/>
            <person name="Ekwall K."/>
            <person name="Kellis M."/>
            <person name="Leatherwood J."/>
            <person name="Levin H."/>
            <person name="Margalit H."/>
            <person name="Martienssen R."/>
            <person name="Nieduszynski C.A."/>
            <person name="Spatafora J.W."/>
            <person name="Friedman N."/>
            <person name="Dalgaard J.Z."/>
            <person name="Baumann P."/>
            <person name="Niki H."/>
            <person name="Regev A."/>
            <person name="Nusbaum C."/>
        </authorList>
    </citation>
    <scope>NUCLEOTIDE SEQUENCE [LARGE SCALE GENOMIC DNA]</scope>
    <source>
        <strain evidence="3">OY26 / ATCC MYA-4695 / CBS 11777 / NBRC 106824 / NRRL Y48691</strain>
    </source>
</reference>
<dbReference type="HOGENOM" id="CLU_1778550_0_0_1"/>
<evidence type="ECO:0000313" key="3">
    <source>
        <dbReference type="Proteomes" id="UP000015464"/>
    </source>
</evidence>
<feature type="region of interest" description="Disordered" evidence="1">
    <location>
        <begin position="115"/>
        <end position="143"/>
    </location>
</feature>
<dbReference type="AlphaFoldDB" id="S9VW39"/>
<dbReference type="Pfam" id="PF15370">
    <property type="entry name" value="NOPCHAP1"/>
    <property type="match status" value="1"/>
</dbReference>
<evidence type="ECO:0000313" key="2">
    <source>
        <dbReference type="EMBL" id="EPY50444.1"/>
    </source>
</evidence>
<dbReference type="Proteomes" id="UP000015464">
    <property type="component" value="Unassembled WGS sequence"/>
</dbReference>
<dbReference type="STRING" id="653667.S9VW39"/>
<keyword evidence="3" id="KW-1185">Reference proteome</keyword>
<proteinExistence type="predicted"/>
<name>S9VW39_SCHCR</name>
<protein>
    <submittedName>
        <fullName evidence="2">Uncharacterized protein</fullName>
    </submittedName>
</protein>
<dbReference type="GO" id="GO:0062064">
    <property type="term" value="F:box C/D methylation guide snoRNP complex binding"/>
    <property type="evidence" value="ECO:0007669"/>
    <property type="project" value="TreeGrafter"/>
</dbReference>
<feature type="region of interest" description="Disordered" evidence="1">
    <location>
        <begin position="58"/>
        <end position="84"/>
    </location>
</feature>
<dbReference type="InterPro" id="IPR027921">
    <property type="entry name" value="NOPCHAP1"/>
</dbReference>
<dbReference type="PANTHER" id="PTHR28674">
    <property type="entry name" value="SIMILAR TO DNA SEGMENT, CHR 10, WAYNE STATE UNIVERSITY 102,-EXPRESSED"/>
    <property type="match status" value="1"/>
</dbReference>
<dbReference type="RefSeq" id="XP_013024927.1">
    <property type="nucleotide sequence ID" value="XM_013169473.1"/>
</dbReference>